<dbReference type="Gene3D" id="3.30.300.30">
    <property type="match status" value="1"/>
</dbReference>
<feature type="domain" description="AMP-dependent synthetase/ligase" evidence="5">
    <location>
        <begin position="15"/>
        <end position="413"/>
    </location>
</feature>
<comment type="caution">
    <text evidence="6">The sequence shown here is derived from an EMBL/GenBank/DDBJ whole genome shotgun (WGS) entry which is preliminary data.</text>
</comment>
<evidence type="ECO:0000259" key="5">
    <source>
        <dbReference type="Pfam" id="PF00501"/>
    </source>
</evidence>
<keyword evidence="3" id="KW-0276">Fatty acid metabolism</keyword>
<dbReference type="AlphaFoldDB" id="A0A5S4FJ33"/>
<comment type="similarity">
    <text evidence="1">Belongs to the ATP-dependent AMP-binding enzyme family.</text>
</comment>
<gene>
    <name evidence="6" type="ORF">ETD86_18735</name>
</gene>
<dbReference type="OrthoDB" id="3671040at2"/>
<keyword evidence="2 6" id="KW-0436">Ligase</keyword>
<dbReference type="Pfam" id="PF00501">
    <property type="entry name" value="AMP-binding"/>
    <property type="match status" value="1"/>
</dbReference>
<evidence type="ECO:0000313" key="7">
    <source>
        <dbReference type="Proteomes" id="UP000309128"/>
    </source>
</evidence>
<keyword evidence="4" id="KW-0443">Lipid metabolism</keyword>
<dbReference type="EMBL" id="VCKY01000057">
    <property type="protein sequence ID" value="TMR20504.1"/>
    <property type="molecule type" value="Genomic_DNA"/>
</dbReference>
<evidence type="ECO:0000256" key="2">
    <source>
        <dbReference type="ARBA" id="ARBA00022598"/>
    </source>
</evidence>
<evidence type="ECO:0000256" key="4">
    <source>
        <dbReference type="ARBA" id="ARBA00023098"/>
    </source>
</evidence>
<dbReference type="GO" id="GO:0005886">
    <property type="term" value="C:plasma membrane"/>
    <property type="evidence" value="ECO:0007669"/>
    <property type="project" value="TreeGrafter"/>
</dbReference>
<dbReference type="RefSeq" id="WP_138667444.1">
    <property type="nucleotide sequence ID" value="NZ_VCKY01000057.1"/>
</dbReference>
<dbReference type="GO" id="GO:0070566">
    <property type="term" value="F:adenylyltransferase activity"/>
    <property type="evidence" value="ECO:0007669"/>
    <property type="project" value="TreeGrafter"/>
</dbReference>
<protein>
    <submittedName>
        <fullName evidence="6">Fatty acyl-AMP ligase</fullName>
    </submittedName>
</protein>
<sequence>MTHALIDAPDLVTLFREHVEAQPEAEAVAFLADPSDLTGGLVRWSYSQLDEEARGRAAWLRERFPQGSRVLLLHPTGLEFAAALFGCLYAGMIAIPAPLPGSYQHHRKRLAAIAGDSGAALVMTASSDLVEVREWMADLGGAAIPIVAGDEPGLFNPEDWRPVPLNRSTIALLQYTSGSTGDPKGVVLQHDQILYNTAAGSEDLRWGGRAGGWLPLYHDMGINTQILWPLLRGESSVLMTPTTFVRRPVQWLRMIDVHGINASCAPNFAFELCVRKVRDEDAAALDLSRWRVAPCGSEPVDPRVLTAFAAKFAVSGFPPETLIPAYGMAEATVYVTGRPGRSPVIRRVDLDVLAQGRLAPAGEDRPAREIVSCGTPTSACEIRVVDPESREVLPEGRLGEIWLRGPSISPGYWQRDDNAEHFAAVTADGDGGYLRTGDLGVLDDGELYVHGRLKDMIIVYGRNVYPQDIEQELRAQHPELGKAGVVFSGPGTVPGDDESTVVVTHEVAGVPADRLPALAAEIRHTVGREFGIRVGTVLLVKPGAVPRTTSGKVRRSTTRDLFRAGSLTPLYQDPQPLPRQGVS</sequence>
<dbReference type="InterPro" id="IPR042099">
    <property type="entry name" value="ANL_N_sf"/>
</dbReference>
<dbReference type="GO" id="GO:0071766">
    <property type="term" value="P:Actinobacterium-type cell wall biogenesis"/>
    <property type="evidence" value="ECO:0007669"/>
    <property type="project" value="UniProtKB-ARBA"/>
</dbReference>
<dbReference type="InterPro" id="IPR000873">
    <property type="entry name" value="AMP-dep_synth/lig_dom"/>
</dbReference>
<dbReference type="InterPro" id="IPR020845">
    <property type="entry name" value="AMP-binding_CS"/>
</dbReference>
<name>A0A5S4FJ33_9ACTN</name>
<dbReference type="GO" id="GO:0016874">
    <property type="term" value="F:ligase activity"/>
    <property type="evidence" value="ECO:0007669"/>
    <property type="project" value="UniProtKB-KW"/>
</dbReference>
<proteinExistence type="inferred from homology"/>
<dbReference type="InterPro" id="IPR040097">
    <property type="entry name" value="FAAL/FAAC"/>
</dbReference>
<dbReference type="PROSITE" id="PS00455">
    <property type="entry name" value="AMP_BINDING"/>
    <property type="match status" value="1"/>
</dbReference>
<evidence type="ECO:0000256" key="1">
    <source>
        <dbReference type="ARBA" id="ARBA00006432"/>
    </source>
</evidence>
<dbReference type="PANTHER" id="PTHR22754:SF32">
    <property type="entry name" value="DISCO-INTERACTING PROTEIN 2"/>
    <property type="match status" value="1"/>
</dbReference>
<keyword evidence="7" id="KW-1185">Reference proteome</keyword>
<dbReference type="CDD" id="cd05931">
    <property type="entry name" value="FAAL"/>
    <property type="match status" value="1"/>
</dbReference>
<reference evidence="6 7" key="1">
    <citation type="submission" date="2019-05" db="EMBL/GenBank/DDBJ databases">
        <title>Draft genome sequence of Nonomuraea turkmeniaca DSM 43926.</title>
        <authorList>
            <person name="Saricaoglu S."/>
            <person name="Isik K."/>
        </authorList>
    </citation>
    <scope>NUCLEOTIDE SEQUENCE [LARGE SCALE GENOMIC DNA]</scope>
    <source>
        <strain evidence="6 7">DSM 43926</strain>
    </source>
</reference>
<dbReference type="FunFam" id="3.40.50.12780:FF:000013">
    <property type="entry name" value="Long-chain-fatty-acid--AMP ligase FadD32"/>
    <property type="match status" value="1"/>
</dbReference>
<dbReference type="GO" id="GO:0006633">
    <property type="term" value="P:fatty acid biosynthetic process"/>
    <property type="evidence" value="ECO:0007669"/>
    <property type="project" value="TreeGrafter"/>
</dbReference>
<dbReference type="Gene3D" id="3.40.50.12780">
    <property type="entry name" value="N-terminal domain of ligase-like"/>
    <property type="match status" value="1"/>
</dbReference>
<evidence type="ECO:0000313" key="6">
    <source>
        <dbReference type="EMBL" id="TMR20504.1"/>
    </source>
</evidence>
<organism evidence="6 7">
    <name type="scientific">Nonomuraea turkmeniaca</name>
    <dbReference type="NCBI Taxonomy" id="103838"/>
    <lineage>
        <taxon>Bacteria</taxon>
        <taxon>Bacillati</taxon>
        <taxon>Actinomycetota</taxon>
        <taxon>Actinomycetes</taxon>
        <taxon>Streptosporangiales</taxon>
        <taxon>Streptosporangiaceae</taxon>
        <taxon>Nonomuraea</taxon>
    </lineage>
</organism>
<dbReference type="SUPFAM" id="SSF56801">
    <property type="entry name" value="Acetyl-CoA synthetase-like"/>
    <property type="match status" value="1"/>
</dbReference>
<evidence type="ECO:0000256" key="3">
    <source>
        <dbReference type="ARBA" id="ARBA00022832"/>
    </source>
</evidence>
<accession>A0A5S4FJ33</accession>
<dbReference type="PANTHER" id="PTHR22754">
    <property type="entry name" value="DISCO-INTERACTING PROTEIN 2 DIP2 -RELATED"/>
    <property type="match status" value="1"/>
</dbReference>
<dbReference type="Proteomes" id="UP000309128">
    <property type="component" value="Unassembled WGS sequence"/>
</dbReference>
<dbReference type="InterPro" id="IPR045851">
    <property type="entry name" value="AMP-bd_C_sf"/>
</dbReference>